<evidence type="ECO:0000256" key="1">
    <source>
        <dbReference type="ARBA" id="ARBA00012220"/>
    </source>
</evidence>
<reference evidence="7 8" key="1">
    <citation type="submission" date="2018-11" db="EMBL/GenBank/DDBJ databases">
        <authorList>
            <consortium name="Pathogen Informatics"/>
        </authorList>
    </citation>
    <scope>NUCLEOTIDE SEQUENCE [LARGE SCALE GENOMIC DNA]</scope>
</reference>
<evidence type="ECO:0000256" key="6">
    <source>
        <dbReference type="RuleBase" id="RU367135"/>
    </source>
</evidence>
<evidence type="ECO:0000256" key="5">
    <source>
        <dbReference type="ARBA" id="ARBA00022840"/>
    </source>
</evidence>
<dbReference type="InterPro" id="IPR004308">
    <property type="entry name" value="GCS"/>
</dbReference>
<dbReference type="AlphaFoldDB" id="A0A3P7NQ45"/>
<comment type="similarity">
    <text evidence="6">Belongs to the glutamate--cysteine ligase type 3 family.</text>
</comment>
<keyword evidence="5 6" id="KW-0067">ATP-binding</keyword>
<proteinExistence type="inferred from homology"/>
<dbReference type="Pfam" id="PF03074">
    <property type="entry name" value="GCS"/>
    <property type="match status" value="1"/>
</dbReference>
<keyword evidence="2 6" id="KW-0436">Ligase</keyword>
<keyword evidence="3 6" id="KW-0317">Glutathione biosynthesis</keyword>
<dbReference type="EMBL" id="UYRU01051159">
    <property type="protein sequence ID" value="VDN11299.1"/>
    <property type="molecule type" value="Genomic_DNA"/>
</dbReference>
<evidence type="ECO:0000313" key="7">
    <source>
        <dbReference type="EMBL" id="VDN11299.1"/>
    </source>
</evidence>
<dbReference type="EC" id="6.3.2.2" evidence="1 6"/>
<gene>
    <name evidence="7" type="ORF">DILT_LOCUS7130</name>
</gene>
<dbReference type="GO" id="GO:0006750">
    <property type="term" value="P:glutathione biosynthetic process"/>
    <property type="evidence" value="ECO:0007669"/>
    <property type="project" value="UniProtKB-UniRule"/>
</dbReference>
<dbReference type="OrthoDB" id="7939818at2759"/>
<dbReference type="PANTHER" id="PTHR11164:SF0">
    <property type="entry name" value="GLUTAMATE--CYSTEINE LIGASE CATALYTIC SUBUNIT"/>
    <property type="match status" value="1"/>
</dbReference>
<comment type="catalytic activity">
    <reaction evidence="6">
        <text>L-cysteine + L-glutamate + ATP = gamma-L-glutamyl-L-cysteine + ADP + phosphate + H(+)</text>
        <dbReference type="Rhea" id="RHEA:13285"/>
        <dbReference type="ChEBI" id="CHEBI:15378"/>
        <dbReference type="ChEBI" id="CHEBI:29985"/>
        <dbReference type="ChEBI" id="CHEBI:30616"/>
        <dbReference type="ChEBI" id="CHEBI:35235"/>
        <dbReference type="ChEBI" id="CHEBI:43474"/>
        <dbReference type="ChEBI" id="CHEBI:58173"/>
        <dbReference type="ChEBI" id="CHEBI:456216"/>
        <dbReference type="EC" id="6.3.2.2"/>
    </reaction>
</comment>
<dbReference type="GO" id="GO:0004357">
    <property type="term" value="F:glutamate-cysteine ligase activity"/>
    <property type="evidence" value="ECO:0007669"/>
    <property type="project" value="UniProtKB-UniRule"/>
</dbReference>
<evidence type="ECO:0000313" key="8">
    <source>
        <dbReference type="Proteomes" id="UP000281553"/>
    </source>
</evidence>
<evidence type="ECO:0000256" key="3">
    <source>
        <dbReference type="ARBA" id="ARBA00022684"/>
    </source>
</evidence>
<comment type="pathway">
    <text evidence="6">Sulfur metabolism; glutathione biosynthesis; glutathione from L-cysteine and L-glutamate: step 1/2.</text>
</comment>
<dbReference type="Proteomes" id="UP000281553">
    <property type="component" value="Unassembled WGS sequence"/>
</dbReference>
<dbReference type="GO" id="GO:0005524">
    <property type="term" value="F:ATP binding"/>
    <property type="evidence" value="ECO:0007669"/>
    <property type="project" value="UniProtKB-UniRule"/>
</dbReference>
<evidence type="ECO:0000256" key="4">
    <source>
        <dbReference type="ARBA" id="ARBA00022741"/>
    </source>
</evidence>
<dbReference type="UniPathway" id="UPA00142">
    <property type="reaction ID" value="UER00209"/>
</dbReference>
<accession>A0A3P7NQ45</accession>
<name>A0A3P7NQ45_DIBLA</name>
<dbReference type="Gene3D" id="1.10.8.960">
    <property type="match status" value="1"/>
</dbReference>
<dbReference type="PANTHER" id="PTHR11164">
    <property type="entry name" value="GLUTAMATE CYSTEINE LIGASE"/>
    <property type="match status" value="1"/>
</dbReference>
<keyword evidence="8" id="KW-1185">Reference proteome</keyword>
<organism evidence="7 8">
    <name type="scientific">Dibothriocephalus latus</name>
    <name type="common">Fish tapeworm</name>
    <name type="synonym">Diphyllobothrium latum</name>
    <dbReference type="NCBI Taxonomy" id="60516"/>
    <lineage>
        <taxon>Eukaryota</taxon>
        <taxon>Metazoa</taxon>
        <taxon>Spiralia</taxon>
        <taxon>Lophotrochozoa</taxon>
        <taxon>Platyhelminthes</taxon>
        <taxon>Cestoda</taxon>
        <taxon>Eucestoda</taxon>
        <taxon>Diphyllobothriidea</taxon>
        <taxon>Diphyllobothriidae</taxon>
        <taxon>Dibothriocephalus</taxon>
    </lineage>
</organism>
<evidence type="ECO:0000256" key="2">
    <source>
        <dbReference type="ARBA" id="ARBA00022598"/>
    </source>
</evidence>
<protein>
    <recommendedName>
        <fullName evidence="1 6">Glutamate--cysteine ligase</fullName>
        <ecNumber evidence="1 6">6.3.2.2</ecNumber>
    </recommendedName>
    <alternativeName>
        <fullName evidence="6">Gamma-ECS</fullName>
    </alternativeName>
    <alternativeName>
        <fullName evidence="6">Gamma-glutamylcysteine synthetase</fullName>
    </alternativeName>
</protein>
<keyword evidence="4 6" id="KW-0547">Nucleotide-binding</keyword>
<sequence length="171" mass="18548">MPLLEDSFPGLIPLIRHYMNMTEVDPNTAFSIHQYLKLIGKRASGELPTAASWMRQYIMNHPDYKHDSVVSAKVASDLMNECLAVTSGQSDVTENPLLRGTFSSRTAAHPPAATLSAHASLHERRVQSAISLSALAASGEVLIEHECGSEALLSEKAHNASFHLLENDGVS</sequence>